<comment type="caution">
    <text evidence="1">The sequence shown here is derived from an EMBL/GenBank/DDBJ whole genome shotgun (WGS) entry which is preliminary data.</text>
</comment>
<proteinExistence type="predicted"/>
<sequence length="91" mass="10477">MLEYCEENPSSTVSLYPYIVSDYPEETDLIFRHYIKAHTARANNRSGYRQAARLFALYADACGEEKALQLKHDLLAEYPNRPAVVDEFGKM</sequence>
<dbReference type="OrthoDB" id="26424at2"/>
<dbReference type="RefSeq" id="WP_155113483.1">
    <property type="nucleotide sequence ID" value="NZ_WMIB01000021.1"/>
</dbReference>
<organism evidence="1 2">
    <name type="scientific">Metabacillus mangrovi</name>
    <dbReference type="NCBI Taxonomy" id="1491830"/>
    <lineage>
        <taxon>Bacteria</taxon>
        <taxon>Bacillati</taxon>
        <taxon>Bacillota</taxon>
        <taxon>Bacilli</taxon>
        <taxon>Bacillales</taxon>
        <taxon>Bacillaceae</taxon>
        <taxon>Metabacillus</taxon>
    </lineage>
</organism>
<keyword evidence="2" id="KW-1185">Reference proteome</keyword>
<name>A0A7X2V6D5_9BACI</name>
<gene>
    <name evidence="1" type="ORF">GKZ89_16340</name>
</gene>
<evidence type="ECO:0000313" key="1">
    <source>
        <dbReference type="EMBL" id="MTH54973.1"/>
    </source>
</evidence>
<reference evidence="1 2" key="1">
    <citation type="journal article" date="2017" name="Int. J. Syst. Evol. Microbiol.">
        <title>Bacillus mangrovi sp. nov., isolated from a sediment sample from a mangrove forest.</title>
        <authorList>
            <person name="Gupta V."/>
            <person name="Singh P.K."/>
            <person name="Korpole S."/>
            <person name="Tanuku N.R.S."/>
            <person name="Pinnaka A.K."/>
        </authorList>
    </citation>
    <scope>NUCLEOTIDE SEQUENCE [LARGE SCALE GENOMIC DNA]</scope>
    <source>
        <strain evidence="1 2">KCTC 33872</strain>
    </source>
</reference>
<dbReference type="EMBL" id="WMIB01000021">
    <property type="protein sequence ID" value="MTH54973.1"/>
    <property type="molecule type" value="Genomic_DNA"/>
</dbReference>
<dbReference type="Proteomes" id="UP000434639">
    <property type="component" value="Unassembled WGS sequence"/>
</dbReference>
<protein>
    <submittedName>
        <fullName evidence="1">Uncharacterized protein</fullName>
    </submittedName>
</protein>
<evidence type="ECO:0000313" key="2">
    <source>
        <dbReference type="Proteomes" id="UP000434639"/>
    </source>
</evidence>
<dbReference type="AlphaFoldDB" id="A0A7X2V6D5"/>
<accession>A0A7X2V6D5</accession>